<feature type="transmembrane region" description="Helical" evidence="1">
    <location>
        <begin position="6"/>
        <end position="25"/>
    </location>
</feature>
<dbReference type="InterPro" id="IPR008620">
    <property type="entry name" value="FixH"/>
</dbReference>
<organism evidence="2 3">
    <name type="scientific">Flavobacterium suncheonense GH29-5 = DSM 17707</name>
    <dbReference type="NCBI Taxonomy" id="1121899"/>
    <lineage>
        <taxon>Bacteria</taxon>
        <taxon>Pseudomonadati</taxon>
        <taxon>Bacteroidota</taxon>
        <taxon>Flavobacteriia</taxon>
        <taxon>Flavobacteriales</taxon>
        <taxon>Flavobacteriaceae</taxon>
        <taxon>Flavobacterium</taxon>
    </lineage>
</organism>
<dbReference type="RefSeq" id="WP_026980682.1">
    <property type="nucleotide sequence ID" value="NZ_AUCZ01000011.1"/>
</dbReference>
<keyword evidence="1" id="KW-1133">Transmembrane helix</keyword>
<keyword evidence="1" id="KW-0472">Membrane</keyword>
<dbReference type="Proteomes" id="UP000030121">
    <property type="component" value="Unassembled WGS sequence"/>
</dbReference>
<keyword evidence="3" id="KW-1185">Reference proteome</keyword>
<sequence>MRVNWGTGIVIAFALFMTFILYFVFKVQSDSQYDHEMVTEEYYKKELGFQQQLDKSQHATDLKEKLIVTPQDGGVLISFPKSFDPTKIKGKVSFYRPSNQKLDFEKTLSLSDSNLLIPKTDLVDGLWDITVDWEYEGVGYLNKESVNL</sequence>
<name>A0A0A2MKY4_9FLAO</name>
<dbReference type="EMBL" id="JRLW01000013">
    <property type="protein sequence ID" value="KGO88975.1"/>
    <property type="molecule type" value="Genomic_DNA"/>
</dbReference>
<dbReference type="STRING" id="1121899.GCA_000430025_02265"/>
<dbReference type="AlphaFoldDB" id="A0A0A2MKY4"/>
<dbReference type="OrthoDB" id="1493774at2"/>
<dbReference type="eggNOG" id="COG5456">
    <property type="taxonomic scope" value="Bacteria"/>
</dbReference>
<protein>
    <submittedName>
        <fullName evidence="2">Cytochrome Cbb3 oxidase maturation protein CcoH</fullName>
    </submittedName>
</protein>
<evidence type="ECO:0000313" key="2">
    <source>
        <dbReference type="EMBL" id="KGO88975.1"/>
    </source>
</evidence>
<dbReference type="Pfam" id="PF05751">
    <property type="entry name" value="FixH"/>
    <property type="match status" value="1"/>
</dbReference>
<gene>
    <name evidence="2" type="ORF">Q764_10235</name>
</gene>
<accession>A0A0A2MKY4</accession>
<evidence type="ECO:0000313" key="3">
    <source>
        <dbReference type="Proteomes" id="UP000030121"/>
    </source>
</evidence>
<evidence type="ECO:0000256" key="1">
    <source>
        <dbReference type="SAM" id="Phobius"/>
    </source>
</evidence>
<reference evidence="2 3" key="1">
    <citation type="submission" date="2013-09" db="EMBL/GenBank/DDBJ databases">
        <authorList>
            <person name="Zeng Z."/>
            <person name="Chen C."/>
        </authorList>
    </citation>
    <scope>NUCLEOTIDE SEQUENCE [LARGE SCALE GENOMIC DNA]</scope>
    <source>
        <strain evidence="2 3">GH29-5</strain>
    </source>
</reference>
<keyword evidence="1" id="KW-0812">Transmembrane</keyword>
<proteinExistence type="predicted"/>
<comment type="caution">
    <text evidence="2">The sequence shown here is derived from an EMBL/GenBank/DDBJ whole genome shotgun (WGS) entry which is preliminary data.</text>
</comment>